<dbReference type="GO" id="GO:0046872">
    <property type="term" value="F:metal ion binding"/>
    <property type="evidence" value="ECO:0007669"/>
    <property type="project" value="UniProtKB-UniRule"/>
</dbReference>
<dbReference type="NCBIfam" id="TIGR00500">
    <property type="entry name" value="met_pdase_I"/>
    <property type="match status" value="1"/>
</dbReference>
<dbReference type="InterPro" id="IPR036005">
    <property type="entry name" value="Creatinase/aminopeptidase-like"/>
</dbReference>
<dbReference type="InterPro" id="IPR001714">
    <property type="entry name" value="Pept_M24_MAP"/>
</dbReference>
<dbReference type="GO" id="GO:0004239">
    <property type="term" value="F:initiator methionyl aminopeptidase activity"/>
    <property type="evidence" value="ECO:0007669"/>
    <property type="project" value="UniProtKB-UniRule"/>
</dbReference>
<feature type="domain" description="Peptidase M24" evidence="8">
    <location>
        <begin position="11"/>
        <end position="240"/>
    </location>
</feature>
<dbReference type="AlphaFoldDB" id="A0AAW4VSH9"/>
<gene>
    <name evidence="6 9" type="primary">map</name>
    <name evidence="9" type="ORF">LKD22_01450</name>
</gene>
<evidence type="ECO:0000256" key="7">
    <source>
        <dbReference type="RuleBase" id="RU003653"/>
    </source>
</evidence>
<feature type="binding site" evidence="6">
    <location>
        <position position="106"/>
    </location>
    <ligand>
        <name>a divalent metal cation</name>
        <dbReference type="ChEBI" id="CHEBI:60240"/>
        <label>2</label>
        <note>catalytic</note>
    </ligand>
</feature>
<comment type="caution">
    <text evidence="9">The sequence shown here is derived from an EMBL/GenBank/DDBJ whole genome shotgun (WGS) entry which is preliminary data.</text>
</comment>
<feature type="binding site" evidence="6">
    <location>
        <position position="77"/>
    </location>
    <ligand>
        <name>substrate</name>
    </ligand>
</feature>
<dbReference type="GO" id="GO:0070006">
    <property type="term" value="F:metalloaminopeptidase activity"/>
    <property type="evidence" value="ECO:0007669"/>
    <property type="project" value="UniProtKB-UniRule"/>
</dbReference>
<dbReference type="PANTHER" id="PTHR43330">
    <property type="entry name" value="METHIONINE AMINOPEPTIDASE"/>
    <property type="match status" value="1"/>
</dbReference>
<dbReference type="InterPro" id="IPR002467">
    <property type="entry name" value="Pept_M24A_MAP1"/>
</dbReference>
<evidence type="ECO:0000256" key="6">
    <source>
        <dbReference type="HAMAP-Rule" id="MF_01974"/>
    </source>
</evidence>
<accession>A0AAW4VSH9</accession>
<evidence type="ECO:0000259" key="8">
    <source>
        <dbReference type="Pfam" id="PF00557"/>
    </source>
</evidence>
<dbReference type="Gene3D" id="3.90.230.10">
    <property type="entry name" value="Creatinase/methionine aminopeptidase superfamily"/>
    <property type="match status" value="1"/>
</dbReference>
<keyword evidence="3 6" id="KW-0645">Protease</keyword>
<sequence>MIHIKTEKELEKMRVAGRLTAIARKAAADAVKPGVTTWEIDRIVRKTIEDAGAKPSFLGYGGFPGSACVSLNDQVIHGIPSKHAVVKEGDIVKVDVGAYIGGFHGDCACTVPCGEVSEEAKKLIAVTRQSFFEGIKFAREGYRVSDIGAAVQAYVEANGFSVVRDYVGHGVGAALHESPEVPNYGKPGHGIRLQRGMVIAVEPMVNVGVYTVKVLPDGWTVKTRDGKLSAHYENTIAITDGEPEILTNIDGEVL</sequence>
<feature type="binding site" evidence="6">
    <location>
        <position position="233"/>
    </location>
    <ligand>
        <name>a divalent metal cation</name>
        <dbReference type="ChEBI" id="CHEBI:60240"/>
        <label>2</label>
        <note>catalytic</note>
    </ligand>
</feature>
<organism evidence="9 10">
    <name type="scientific">Agathobaculum butyriciproducens</name>
    <dbReference type="NCBI Taxonomy" id="1628085"/>
    <lineage>
        <taxon>Bacteria</taxon>
        <taxon>Bacillati</taxon>
        <taxon>Bacillota</taxon>
        <taxon>Clostridia</taxon>
        <taxon>Eubacteriales</taxon>
        <taxon>Butyricicoccaceae</taxon>
        <taxon>Agathobaculum</taxon>
    </lineage>
</organism>
<evidence type="ECO:0000256" key="3">
    <source>
        <dbReference type="ARBA" id="ARBA00022670"/>
    </source>
</evidence>
<dbReference type="InterPro" id="IPR000994">
    <property type="entry name" value="Pept_M24"/>
</dbReference>
<keyword evidence="5 6" id="KW-0378">Hydrolase</keyword>
<comment type="similarity">
    <text evidence="6">Belongs to the peptidase M24A family. Methionine aminopeptidase type 1 subfamily.</text>
</comment>
<dbReference type="PROSITE" id="PS00680">
    <property type="entry name" value="MAP_1"/>
    <property type="match status" value="1"/>
</dbReference>
<evidence type="ECO:0000313" key="10">
    <source>
        <dbReference type="Proteomes" id="UP001298753"/>
    </source>
</evidence>
<feature type="binding site" evidence="6">
    <location>
        <position position="95"/>
    </location>
    <ligand>
        <name>a divalent metal cation</name>
        <dbReference type="ChEBI" id="CHEBI:60240"/>
        <label>1</label>
    </ligand>
</feature>
<dbReference type="Proteomes" id="UP001298753">
    <property type="component" value="Unassembled WGS sequence"/>
</dbReference>
<feature type="binding site" evidence="6">
    <location>
        <position position="106"/>
    </location>
    <ligand>
        <name>a divalent metal cation</name>
        <dbReference type="ChEBI" id="CHEBI:60240"/>
        <label>1</label>
    </ligand>
</feature>
<evidence type="ECO:0000313" key="9">
    <source>
        <dbReference type="EMBL" id="MCC2175805.1"/>
    </source>
</evidence>
<evidence type="ECO:0000256" key="4">
    <source>
        <dbReference type="ARBA" id="ARBA00022723"/>
    </source>
</evidence>
<dbReference type="Pfam" id="PF00557">
    <property type="entry name" value="Peptidase_M24"/>
    <property type="match status" value="1"/>
</dbReference>
<dbReference type="PRINTS" id="PR00599">
    <property type="entry name" value="MAPEPTIDASE"/>
</dbReference>
<evidence type="ECO:0000256" key="5">
    <source>
        <dbReference type="ARBA" id="ARBA00022801"/>
    </source>
</evidence>
<reference evidence="9 10" key="1">
    <citation type="submission" date="2021-10" db="EMBL/GenBank/DDBJ databases">
        <title>Anaerobic single-cell dispensing facilitates the cultivation of human gut bacteria.</title>
        <authorList>
            <person name="Afrizal A."/>
        </authorList>
    </citation>
    <scope>NUCLEOTIDE SEQUENCE [LARGE SCALE GENOMIC DNA]</scope>
    <source>
        <strain evidence="9 10">CLA-AA-H270</strain>
    </source>
</reference>
<feature type="binding site" evidence="6">
    <location>
        <position position="176"/>
    </location>
    <ligand>
        <name>substrate</name>
    </ligand>
</feature>
<keyword evidence="2 6" id="KW-0031">Aminopeptidase</keyword>
<keyword evidence="10" id="KW-1185">Reference proteome</keyword>
<feature type="binding site" evidence="6">
    <location>
        <position position="169"/>
    </location>
    <ligand>
        <name>a divalent metal cation</name>
        <dbReference type="ChEBI" id="CHEBI:60240"/>
        <label>2</label>
        <note>catalytic</note>
    </ligand>
</feature>
<proteinExistence type="inferred from homology"/>
<comment type="cofactor">
    <cofactor evidence="6">
        <name>Co(2+)</name>
        <dbReference type="ChEBI" id="CHEBI:48828"/>
    </cofactor>
    <cofactor evidence="6">
        <name>Zn(2+)</name>
        <dbReference type="ChEBI" id="CHEBI:29105"/>
    </cofactor>
    <cofactor evidence="6">
        <name>Mn(2+)</name>
        <dbReference type="ChEBI" id="CHEBI:29035"/>
    </cofactor>
    <cofactor evidence="6">
        <name>Fe(2+)</name>
        <dbReference type="ChEBI" id="CHEBI:29033"/>
    </cofactor>
    <text evidence="6">Binds 2 divalent metal cations per subunit. Has a high-affinity and a low affinity metal-binding site. The true nature of the physiological cofactor is under debate. The enzyme is active with cobalt, zinc, manganese or divalent iron ions. Most likely, methionine aminopeptidases function as mononuclear Fe(2+)-metalloproteases under physiological conditions, and the catalytically relevant metal-binding site has been assigned to the histidine-containing high-affinity site.</text>
</comment>
<name>A0AAW4VSH9_9FIRM</name>
<comment type="catalytic activity">
    <reaction evidence="6 7">
        <text>Release of N-terminal amino acids, preferentially methionine, from peptides and arylamides.</text>
        <dbReference type="EC" id="3.4.11.18"/>
    </reaction>
</comment>
<comment type="subunit">
    <text evidence="6">Monomer.</text>
</comment>
<dbReference type="CDD" id="cd01086">
    <property type="entry name" value="MetAP1"/>
    <property type="match status" value="1"/>
</dbReference>
<dbReference type="EMBL" id="JAJEPX010000002">
    <property type="protein sequence ID" value="MCC2175805.1"/>
    <property type="molecule type" value="Genomic_DNA"/>
</dbReference>
<dbReference type="GO" id="GO:0006508">
    <property type="term" value="P:proteolysis"/>
    <property type="evidence" value="ECO:0007669"/>
    <property type="project" value="UniProtKB-KW"/>
</dbReference>
<dbReference type="RefSeq" id="WP_110435389.1">
    <property type="nucleotide sequence ID" value="NZ_DBEZDI010000070.1"/>
</dbReference>
<evidence type="ECO:0000256" key="2">
    <source>
        <dbReference type="ARBA" id="ARBA00022438"/>
    </source>
</evidence>
<comment type="function">
    <text evidence="1 6">Removes the N-terminal methionine from nascent proteins. The N-terminal methionine is often cleaved when the second residue in the primary sequence is small and uncharged (Met-Ala-, Cys, Gly, Pro, Ser, Thr, or Val). Requires deformylation of the N(alpha)-formylated initiator methionine before it can be hydrolyzed.</text>
</comment>
<dbReference type="SUPFAM" id="SSF55920">
    <property type="entry name" value="Creatinase/aminopeptidase"/>
    <property type="match status" value="1"/>
</dbReference>
<dbReference type="PANTHER" id="PTHR43330:SF27">
    <property type="entry name" value="METHIONINE AMINOPEPTIDASE"/>
    <property type="match status" value="1"/>
</dbReference>
<dbReference type="GO" id="GO:0005829">
    <property type="term" value="C:cytosol"/>
    <property type="evidence" value="ECO:0007669"/>
    <property type="project" value="TreeGrafter"/>
</dbReference>
<feature type="binding site" evidence="6">
    <location>
        <position position="233"/>
    </location>
    <ligand>
        <name>a divalent metal cation</name>
        <dbReference type="ChEBI" id="CHEBI:60240"/>
        <label>1</label>
    </ligand>
</feature>
<evidence type="ECO:0000256" key="1">
    <source>
        <dbReference type="ARBA" id="ARBA00002521"/>
    </source>
</evidence>
<keyword evidence="4 6" id="KW-0479">Metal-binding</keyword>
<protein>
    <recommendedName>
        <fullName evidence="6 7">Methionine aminopeptidase</fullName>
        <shortName evidence="6">MAP</shortName>
        <shortName evidence="6">MetAP</shortName>
        <ecNumber evidence="6 7">3.4.11.18</ecNumber>
    </recommendedName>
    <alternativeName>
        <fullName evidence="6">Peptidase M</fullName>
    </alternativeName>
</protein>
<feature type="binding site" evidence="6">
    <location>
        <position position="202"/>
    </location>
    <ligand>
        <name>a divalent metal cation</name>
        <dbReference type="ChEBI" id="CHEBI:60240"/>
        <label>2</label>
        <note>catalytic</note>
    </ligand>
</feature>
<dbReference type="EC" id="3.4.11.18" evidence="6 7"/>
<dbReference type="GeneID" id="98660376"/>
<dbReference type="HAMAP" id="MF_01974">
    <property type="entry name" value="MetAP_1"/>
    <property type="match status" value="1"/>
</dbReference>